<dbReference type="InterPro" id="IPR013529">
    <property type="entry name" value="Glyco_hydro_42_N"/>
</dbReference>
<proteinExistence type="inferred from homology"/>
<dbReference type="Gene3D" id="3.40.50.880">
    <property type="match status" value="1"/>
</dbReference>
<gene>
    <name evidence="11" type="ORF">ACFQKD_00455</name>
</gene>
<dbReference type="Pfam" id="PF08533">
    <property type="entry name" value="Glyco_hydro_42C"/>
    <property type="match status" value="1"/>
</dbReference>
<dbReference type="GO" id="GO:0004565">
    <property type="term" value="F:beta-galactosidase activity"/>
    <property type="evidence" value="ECO:0007669"/>
    <property type="project" value="UniProtKB-EC"/>
</dbReference>
<dbReference type="InterPro" id="IPR029062">
    <property type="entry name" value="Class_I_gatase-like"/>
</dbReference>
<dbReference type="Gene3D" id="3.20.20.80">
    <property type="entry name" value="Glycosidases"/>
    <property type="match status" value="1"/>
</dbReference>
<dbReference type="InterPro" id="IPR017853">
    <property type="entry name" value="GH"/>
</dbReference>
<keyword evidence="12" id="KW-1185">Reference proteome</keyword>
<keyword evidence="7 11" id="KW-0326">Glycosidase</keyword>
<dbReference type="PANTHER" id="PTHR36447">
    <property type="entry name" value="BETA-GALACTOSIDASE GANA"/>
    <property type="match status" value="1"/>
</dbReference>
<keyword evidence="6" id="KW-0862">Zinc</keyword>
<dbReference type="SUPFAM" id="SSF52317">
    <property type="entry name" value="Class I glutamine amidotransferase-like"/>
    <property type="match status" value="1"/>
</dbReference>
<dbReference type="Pfam" id="PF02449">
    <property type="entry name" value="Glyco_hydro_42"/>
    <property type="match status" value="1"/>
</dbReference>
<dbReference type="InterPro" id="IPR003476">
    <property type="entry name" value="Glyco_hydro_42"/>
</dbReference>
<keyword evidence="4" id="KW-0479">Metal-binding</keyword>
<comment type="catalytic activity">
    <reaction evidence="1">
        <text>Hydrolysis of terminal non-reducing beta-D-galactose residues in beta-D-galactosides.</text>
        <dbReference type="EC" id="3.2.1.23"/>
    </reaction>
</comment>
<comment type="similarity">
    <text evidence="2">Belongs to the glycosyl hydrolase 42 family.</text>
</comment>
<dbReference type="EMBL" id="JBHTAG010000001">
    <property type="protein sequence ID" value="MFC7095761.1"/>
    <property type="molecule type" value="Genomic_DNA"/>
</dbReference>
<accession>A0ABD5WR85</accession>
<protein>
    <recommendedName>
        <fullName evidence="3">beta-galactosidase</fullName>
        <ecNumber evidence="3">3.2.1.23</ecNumber>
    </recommendedName>
</protein>
<evidence type="ECO:0000259" key="8">
    <source>
        <dbReference type="Pfam" id="PF02449"/>
    </source>
</evidence>
<dbReference type="SUPFAM" id="SSF51445">
    <property type="entry name" value="(Trans)glycosidases"/>
    <property type="match status" value="1"/>
</dbReference>
<feature type="domain" description="Beta-galactosidase trimerisation" evidence="9">
    <location>
        <begin position="415"/>
        <end position="618"/>
    </location>
</feature>
<evidence type="ECO:0000259" key="9">
    <source>
        <dbReference type="Pfam" id="PF08532"/>
    </source>
</evidence>
<feature type="domain" description="Glycoside hydrolase family 42 N-terminal" evidence="8">
    <location>
        <begin position="26"/>
        <end position="407"/>
    </location>
</feature>
<dbReference type="PANTHER" id="PTHR36447:SF2">
    <property type="entry name" value="BETA-GALACTOSIDASE YESZ"/>
    <property type="match status" value="1"/>
</dbReference>
<evidence type="ECO:0000256" key="6">
    <source>
        <dbReference type="ARBA" id="ARBA00022833"/>
    </source>
</evidence>
<evidence type="ECO:0000256" key="3">
    <source>
        <dbReference type="ARBA" id="ARBA00012756"/>
    </source>
</evidence>
<dbReference type="Proteomes" id="UP001596388">
    <property type="component" value="Unassembled WGS sequence"/>
</dbReference>
<keyword evidence="5 11" id="KW-0378">Hydrolase</keyword>
<evidence type="ECO:0000313" key="11">
    <source>
        <dbReference type="EMBL" id="MFC7095761.1"/>
    </source>
</evidence>
<comment type="caution">
    <text evidence="11">The sequence shown here is derived from an EMBL/GenBank/DDBJ whole genome shotgun (WGS) entry which is preliminary data.</text>
</comment>
<dbReference type="PIRSF" id="PIRSF001084">
    <property type="entry name" value="B-galactosidase"/>
    <property type="match status" value="1"/>
</dbReference>
<evidence type="ECO:0000256" key="4">
    <source>
        <dbReference type="ARBA" id="ARBA00022723"/>
    </source>
</evidence>
<evidence type="ECO:0000259" key="10">
    <source>
        <dbReference type="Pfam" id="PF08533"/>
    </source>
</evidence>
<dbReference type="RefSeq" id="WP_276239768.1">
    <property type="nucleotide sequence ID" value="NZ_CP119991.1"/>
</dbReference>
<dbReference type="GO" id="GO:0046872">
    <property type="term" value="F:metal ion binding"/>
    <property type="evidence" value="ECO:0007669"/>
    <property type="project" value="UniProtKB-KW"/>
</dbReference>
<dbReference type="Gene3D" id="2.60.40.1180">
    <property type="entry name" value="Golgi alpha-mannosidase II"/>
    <property type="match status" value="1"/>
</dbReference>
<dbReference type="InterPro" id="IPR013780">
    <property type="entry name" value="Glyco_hydro_b"/>
</dbReference>
<evidence type="ECO:0000256" key="1">
    <source>
        <dbReference type="ARBA" id="ARBA00001412"/>
    </source>
</evidence>
<evidence type="ECO:0000256" key="7">
    <source>
        <dbReference type="ARBA" id="ARBA00023295"/>
    </source>
</evidence>
<organism evidence="11 12">
    <name type="scientific">Halobaculum marinum</name>
    <dbReference type="NCBI Taxonomy" id="3031996"/>
    <lineage>
        <taxon>Archaea</taxon>
        <taxon>Methanobacteriati</taxon>
        <taxon>Methanobacteriota</taxon>
        <taxon>Stenosarchaea group</taxon>
        <taxon>Halobacteria</taxon>
        <taxon>Halobacteriales</taxon>
        <taxon>Haloferacaceae</taxon>
        <taxon>Halobaculum</taxon>
    </lineage>
</organism>
<reference evidence="11 12" key="1">
    <citation type="journal article" date="2019" name="Int. J. Syst. Evol. Microbiol.">
        <title>The Global Catalogue of Microorganisms (GCM) 10K type strain sequencing project: providing services to taxonomists for standard genome sequencing and annotation.</title>
        <authorList>
            <consortium name="The Broad Institute Genomics Platform"/>
            <consortium name="The Broad Institute Genome Sequencing Center for Infectious Disease"/>
            <person name="Wu L."/>
            <person name="Ma J."/>
        </authorList>
    </citation>
    <scope>NUCLEOTIDE SEQUENCE [LARGE SCALE GENOMIC DNA]</scope>
    <source>
        <strain evidence="11 12">DT55</strain>
    </source>
</reference>
<dbReference type="CDD" id="cd03143">
    <property type="entry name" value="A4_beta-galactosidase_middle_domain"/>
    <property type="match status" value="1"/>
</dbReference>
<dbReference type="Pfam" id="PF08532">
    <property type="entry name" value="Glyco_hydro_42M"/>
    <property type="match status" value="1"/>
</dbReference>
<dbReference type="EC" id="3.2.1.23" evidence="3"/>
<evidence type="ECO:0000256" key="5">
    <source>
        <dbReference type="ARBA" id="ARBA00022801"/>
    </source>
</evidence>
<dbReference type="AlphaFoldDB" id="A0ABD5WR85"/>
<dbReference type="SUPFAM" id="SSF51011">
    <property type="entry name" value="Glycosyl hydrolase domain"/>
    <property type="match status" value="1"/>
</dbReference>
<dbReference type="InterPro" id="IPR013738">
    <property type="entry name" value="Beta_galactosidase_Trimer"/>
</dbReference>
<feature type="domain" description="Beta-galactosidase C-terminal" evidence="10">
    <location>
        <begin position="629"/>
        <end position="673"/>
    </location>
</feature>
<dbReference type="GeneID" id="79271737"/>
<name>A0ABD5WR85_9EURY</name>
<evidence type="ECO:0000313" key="12">
    <source>
        <dbReference type="Proteomes" id="UP001596388"/>
    </source>
</evidence>
<dbReference type="InterPro" id="IPR013739">
    <property type="entry name" value="Beta_galactosidase_C"/>
</dbReference>
<evidence type="ECO:0000256" key="2">
    <source>
        <dbReference type="ARBA" id="ARBA00005940"/>
    </source>
</evidence>
<sequence>MTDDDTDDGRIAHEPHDPTTPRIGVCYFPEHWPRDRWERDVELMVEAGIEVVRMAEFSWGRIEPTRGEFDFEWLDEAVALLGEAGIDVVLCTPTATPPKWLVDERPEILQEEPDGTTRAFGSRRHYCFNSDAYREETERVVTRMADHYADNPHVVGWQTDNEYGCHQTIRCYCDDCGAAFRDWCRERYGDVETLNETWGTTFWSQQHADFSEVDPPRHTATEHHPSRLLDFGRFASDSAVDYNRLQTGILREANADWFVTHNFMGNFPTLDAYDVTESLEFATWDSYPTGFAQDRRLGESTPERLRAGDPDQVSLNHDLYRTPAGFWVMEQQPGDINWPPYAPQPGEGAMRLWAHQAVAHGANTVSYFRWRRCRQGQEQYHAGLLRHDGTPDRGFEDAREAAAELAELDLAGVDAPVALLFSYDDLWALSEQPHSPEFDYWQLVGRFYRALRGRGVQVDVVQPEADLSGYAAVVAPTLHLADGALADHLESYLHEGGQLLFGPRSGYKLPGNRLQPDLAPGPFTSLVGGHVDQHESPPETLATELSYRGDEYEFDTWGEWLVADDATVVGRHESGTAEGNPALLHHDVGDGAVTYCGVQPGTALADALVSDLLGRAGVGHTERLPETVRLAERDGVTWVLNFGSESVTVDGPADAEWIVGAETVSPFGVGVVEAPASSLGLVDTE</sequence>